<evidence type="ECO:0000256" key="7">
    <source>
        <dbReference type="ARBA" id="ARBA00022723"/>
    </source>
</evidence>
<evidence type="ECO:0000256" key="10">
    <source>
        <dbReference type="ARBA" id="ARBA00023002"/>
    </source>
</evidence>
<comment type="function">
    <text evidence="1 14">Converts 2,5-diamino-6-(ribosylamino)-4(3h)-pyrimidinone 5'-phosphate into 5-amino-6-(ribosylamino)-2,4(1h,3h)-pyrimidinedione 5'-phosphate.</text>
</comment>
<feature type="binding site" evidence="16">
    <location>
        <begin position="272"/>
        <end position="278"/>
    </location>
    <ligand>
        <name>NADP(+)</name>
        <dbReference type="ChEBI" id="CHEBI:58349"/>
    </ligand>
</feature>
<dbReference type="EC" id="3.5.4.26" evidence="14"/>
<dbReference type="Pfam" id="PF00383">
    <property type="entry name" value="dCMP_cyt_deam_1"/>
    <property type="match status" value="1"/>
</dbReference>
<dbReference type="CDD" id="cd01284">
    <property type="entry name" value="Riboflavin_deaminase-reductase"/>
    <property type="match status" value="1"/>
</dbReference>
<dbReference type="PANTHER" id="PTHR38011:SF7">
    <property type="entry name" value="2,5-DIAMINO-6-RIBOSYLAMINO-4(3H)-PYRIMIDINONE 5'-PHOSPHATE REDUCTASE"/>
    <property type="match status" value="1"/>
</dbReference>
<feature type="binding site" evidence="16">
    <location>
        <position position="176"/>
    </location>
    <ligand>
        <name>substrate</name>
    </ligand>
</feature>
<dbReference type="SUPFAM" id="SSF53597">
    <property type="entry name" value="Dihydrofolate reductase-like"/>
    <property type="match status" value="1"/>
</dbReference>
<evidence type="ECO:0000313" key="19">
    <source>
        <dbReference type="EMBL" id="AQQ15314.1"/>
    </source>
</evidence>
<comment type="cofactor">
    <cofactor evidence="14 17">
        <name>Zn(2+)</name>
        <dbReference type="ChEBI" id="CHEBI:29105"/>
    </cofactor>
    <text evidence="14 17">Binds 1 zinc ion.</text>
</comment>
<evidence type="ECO:0000256" key="1">
    <source>
        <dbReference type="ARBA" id="ARBA00002151"/>
    </source>
</evidence>
<comment type="catalytic activity">
    <reaction evidence="12 14">
        <text>5-amino-6-(5-phospho-D-ribitylamino)uracil + NADP(+) = 5-amino-6-(5-phospho-D-ribosylamino)uracil + NADPH + H(+)</text>
        <dbReference type="Rhea" id="RHEA:17845"/>
        <dbReference type="ChEBI" id="CHEBI:15378"/>
        <dbReference type="ChEBI" id="CHEBI:57783"/>
        <dbReference type="ChEBI" id="CHEBI:58349"/>
        <dbReference type="ChEBI" id="CHEBI:58421"/>
        <dbReference type="ChEBI" id="CHEBI:58453"/>
        <dbReference type="EC" id="1.1.1.193"/>
    </reaction>
</comment>
<dbReference type="GO" id="GO:0009231">
    <property type="term" value="P:riboflavin biosynthetic process"/>
    <property type="evidence" value="ECO:0007669"/>
    <property type="project" value="UniProtKB-UniPathway"/>
</dbReference>
<dbReference type="Gene3D" id="3.40.140.10">
    <property type="entry name" value="Cytidine Deaminase, domain 2"/>
    <property type="match status" value="1"/>
</dbReference>
<protein>
    <recommendedName>
        <fullName evidence="14">Riboflavin biosynthesis protein RibD</fullName>
    </recommendedName>
    <domain>
        <recommendedName>
            <fullName evidence="14">Diaminohydroxyphosphoribosylaminopyrimidine deaminase</fullName>
            <shortName evidence="14">DRAP deaminase</shortName>
            <ecNumber evidence="14">3.5.4.26</ecNumber>
        </recommendedName>
        <alternativeName>
            <fullName evidence="14">Riboflavin-specific deaminase</fullName>
        </alternativeName>
    </domain>
    <domain>
        <recommendedName>
            <fullName evidence="14">5-amino-6-(5-phosphoribosylamino)uracil reductase</fullName>
            <ecNumber evidence="14">1.1.1.193</ecNumber>
        </recommendedName>
        <alternativeName>
            <fullName evidence="14">HTP reductase</fullName>
        </alternativeName>
    </domain>
</protein>
<feature type="binding site" evidence="16">
    <location>
        <position position="212"/>
    </location>
    <ligand>
        <name>substrate</name>
    </ligand>
</feature>
<dbReference type="InterPro" id="IPR050765">
    <property type="entry name" value="Riboflavin_Biosynth_HTPR"/>
</dbReference>
<feature type="binding site" evidence="16">
    <location>
        <position position="192"/>
    </location>
    <ligand>
        <name>substrate</name>
    </ligand>
</feature>
<dbReference type="KEGG" id="cgv:CGLAU_06760"/>
<feature type="binding site" evidence="16">
    <location>
        <position position="270"/>
    </location>
    <ligand>
        <name>substrate</name>
    </ligand>
</feature>
<keyword evidence="6 14" id="KW-0686">Riboflavin biosynthesis</keyword>
<dbReference type="Gene3D" id="3.40.430.10">
    <property type="entry name" value="Dihydrofolate Reductase, subunit A"/>
    <property type="match status" value="2"/>
</dbReference>
<dbReference type="InterPro" id="IPR024072">
    <property type="entry name" value="DHFR-like_dom_sf"/>
</dbReference>
<evidence type="ECO:0000256" key="8">
    <source>
        <dbReference type="ARBA" id="ARBA00022833"/>
    </source>
</evidence>
<dbReference type="SUPFAM" id="SSF53927">
    <property type="entry name" value="Cytidine deaminase-like"/>
    <property type="match status" value="1"/>
</dbReference>
<proteinExistence type="inferred from homology"/>
<evidence type="ECO:0000313" key="20">
    <source>
        <dbReference type="Proteomes" id="UP000217209"/>
    </source>
</evidence>
<dbReference type="PIRSF" id="PIRSF006769">
    <property type="entry name" value="RibD"/>
    <property type="match status" value="1"/>
</dbReference>
<keyword evidence="7 14" id="KW-0479">Metal-binding</keyword>
<dbReference type="AlphaFoldDB" id="A0A1Q2HWV0"/>
<comment type="similarity">
    <text evidence="5 14">In the C-terminal section; belongs to the HTP reductase family.</text>
</comment>
<dbReference type="InterPro" id="IPR002125">
    <property type="entry name" value="CMP_dCMP_dom"/>
</dbReference>
<evidence type="ECO:0000256" key="9">
    <source>
        <dbReference type="ARBA" id="ARBA00022857"/>
    </source>
</evidence>
<feature type="binding site" evidence="17">
    <location>
        <position position="96"/>
    </location>
    <ligand>
        <name>Zn(2+)</name>
        <dbReference type="ChEBI" id="CHEBI:29105"/>
        <note>catalytic</note>
    </ligand>
</feature>
<comment type="pathway">
    <text evidence="2 14">Cofactor biosynthesis; riboflavin biosynthesis; 5-amino-6-(D-ribitylamino)uracil from GTP: step 2/4.</text>
</comment>
<keyword evidence="14" id="KW-0378">Hydrolase</keyword>
<comment type="pathway">
    <text evidence="3 14">Cofactor biosynthesis; riboflavin biosynthesis; 5-amino-6-(D-ribitylamino)uracil from GTP: step 3/4.</text>
</comment>
<dbReference type="GO" id="GO:0008835">
    <property type="term" value="F:diaminohydroxyphosphoribosylaminopyrimidine deaminase activity"/>
    <property type="evidence" value="ECO:0007669"/>
    <property type="project" value="UniProtKB-EC"/>
</dbReference>
<keyword evidence="9 14" id="KW-0521">NADP</keyword>
<comment type="catalytic activity">
    <reaction evidence="13 14">
        <text>2,5-diamino-6-hydroxy-4-(5-phosphoribosylamino)-pyrimidine + H2O + H(+) = 5-amino-6-(5-phospho-D-ribosylamino)uracil + NH4(+)</text>
        <dbReference type="Rhea" id="RHEA:21868"/>
        <dbReference type="ChEBI" id="CHEBI:15377"/>
        <dbReference type="ChEBI" id="CHEBI:15378"/>
        <dbReference type="ChEBI" id="CHEBI:28938"/>
        <dbReference type="ChEBI" id="CHEBI:58453"/>
        <dbReference type="ChEBI" id="CHEBI:58614"/>
        <dbReference type="EC" id="3.5.4.26"/>
    </reaction>
</comment>
<evidence type="ECO:0000256" key="15">
    <source>
        <dbReference type="PIRSR" id="PIRSR006769-1"/>
    </source>
</evidence>
<feature type="domain" description="CMP/dCMP-type deaminase" evidence="18">
    <location>
        <begin position="12"/>
        <end position="124"/>
    </location>
</feature>
<name>A0A1Q2HWV0_9CORY</name>
<dbReference type="PANTHER" id="PTHR38011">
    <property type="entry name" value="DIHYDROFOLATE REDUCTASE FAMILY PROTEIN (AFU_ORTHOLOGUE AFUA_8G06820)"/>
    <property type="match status" value="1"/>
</dbReference>
<feature type="binding site" evidence="16">
    <location>
        <position position="208"/>
    </location>
    <ligand>
        <name>NADP(+)</name>
        <dbReference type="ChEBI" id="CHEBI:58349"/>
    </ligand>
</feature>
<dbReference type="NCBIfam" id="TIGR00326">
    <property type="entry name" value="eubact_ribD"/>
    <property type="match status" value="1"/>
</dbReference>
<evidence type="ECO:0000256" key="5">
    <source>
        <dbReference type="ARBA" id="ARBA00007417"/>
    </source>
</evidence>
<organism evidence="19 20">
    <name type="scientific">Corynebacterium glaucum</name>
    <dbReference type="NCBI Taxonomy" id="187491"/>
    <lineage>
        <taxon>Bacteria</taxon>
        <taxon>Bacillati</taxon>
        <taxon>Actinomycetota</taxon>
        <taxon>Actinomycetes</taxon>
        <taxon>Mycobacteriales</taxon>
        <taxon>Corynebacteriaceae</taxon>
        <taxon>Corynebacterium</taxon>
    </lineage>
</organism>
<dbReference type="Pfam" id="PF01872">
    <property type="entry name" value="RibD_C"/>
    <property type="match status" value="1"/>
</dbReference>
<keyword evidence="20" id="KW-1185">Reference proteome</keyword>
<comment type="similarity">
    <text evidence="4 14">In the N-terminal section; belongs to the cytidine and deoxycytidylate deaminase family.</text>
</comment>
<evidence type="ECO:0000256" key="16">
    <source>
        <dbReference type="PIRSR" id="PIRSR006769-2"/>
    </source>
</evidence>
<dbReference type="GO" id="GO:0008270">
    <property type="term" value="F:zinc ion binding"/>
    <property type="evidence" value="ECO:0007669"/>
    <property type="project" value="InterPro"/>
</dbReference>
<evidence type="ECO:0000256" key="11">
    <source>
        <dbReference type="ARBA" id="ARBA00023268"/>
    </source>
</evidence>
<dbReference type="UniPathway" id="UPA00275">
    <property type="reaction ID" value="UER00401"/>
</dbReference>
<keyword evidence="11" id="KW-0511">Multifunctional enzyme</keyword>
<feature type="binding site" evidence="16">
    <location>
        <position position="215"/>
    </location>
    <ligand>
        <name>substrate</name>
    </ligand>
</feature>
<evidence type="ECO:0000256" key="6">
    <source>
        <dbReference type="ARBA" id="ARBA00022619"/>
    </source>
</evidence>
<feature type="binding site" evidence="16">
    <location>
        <position position="204"/>
    </location>
    <ligand>
        <name>NADP(+)</name>
        <dbReference type="ChEBI" id="CHEBI:58349"/>
    </ligand>
</feature>
<evidence type="ECO:0000256" key="17">
    <source>
        <dbReference type="PIRSR" id="PIRSR006769-3"/>
    </source>
</evidence>
<evidence type="ECO:0000256" key="13">
    <source>
        <dbReference type="ARBA" id="ARBA00049886"/>
    </source>
</evidence>
<accession>A0A1Q2HWV0</accession>
<dbReference type="Proteomes" id="UP000217209">
    <property type="component" value="Chromosome"/>
</dbReference>
<sequence length="342" mass="35875">MNQDLTDLTDLTGLTAAISAAIRVGEVVRGTTSPNPPVGCAIVGATGELIATGSTAPAGGPHAEINALTSAGARAHGATAVVTLEPCNHTGRTGPCSRALVEAGIARVVYLTADPFAPAAGGAEHLRANGIEVVFQPMRVAALQPWLRSVRLGRPSVTLKFASTLDGFTAAADGTSKWITGSEAREHVHQDRTKRDAIIVGTGTVIADNPSLSGRYPDGSLREHQPRRVVVGKRCVPEGNLTRLGFEQYPTPQEALNALWEAGARDALVEGGAKLNASFLELDLVDAVQAYIAPALLGAGRGVVDRAIADTITEAHRFRITDVRGVGEDVLIEMERDVHRTR</sequence>
<dbReference type="RefSeq" id="WP_415877117.1">
    <property type="nucleotide sequence ID" value="NZ_CP019688.1"/>
</dbReference>
<keyword evidence="8 14" id="KW-0862">Zinc</keyword>
<evidence type="ECO:0000256" key="14">
    <source>
        <dbReference type="PIRNR" id="PIRNR006769"/>
    </source>
</evidence>
<dbReference type="InterPro" id="IPR016192">
    <property type="entry name" value="APOBEC/CMP_deaminase_Zn-bd"/>
</dbReference>
<keyword evidence="10 14" id="KW-0560">Oxidoreductase</keyword>
<feature type="binding site" evidence="16">
    <location>
        <position position="162"/>
    </location>
    <ligand>
        <name>NADP(+)</name>
        <dbReference type="ChEBI" id="CHEBI:58349"/>
    </ligand>
</feature>
<dbReference type="InterPro" id="IPR004794">
    <property type="entry name" value="Eubact_RibD"/>
</dbReference>
<dbReference type="PROSITE" id="PS51747">
    <property type="entry name" value="CYT_DCMP_DEAMINASES_2"/>
    <property type="match status" value="1"/>
</dbReference>
<dbReference type="GO" id="GO:0008703">
    <property type="term" value="F:5-amino-6-(5-phosphoribosylamino)uracil reductase activity"/>
    <property type="evidence" value="ECO:0007669"/>
    <property type="project" value="UniProtKB-EC"/>
</dbReference>
<evidence type="ECO:0000256" key="4">
    <source>
        <dbReference type="ARBA" id="ARBA00005259"/>
    </source>
</evidence>
<gene>
    <name evidence="19" type="primary">ribD</name>
    <name evidence="19" type="ORF">CGLAU_06760</name>
</gene>
<feature type="binding site" evidence="17">
    <location>
        <position position="62"/>
    </location>
    <ligand>
        <name>Zn(2+)</name>
        <dbReference type="ChEBI" id="CHEBI:29105"/>
        <note>catalytic</note>
    </ligand>
</feature>
<dbReference type="EC" id="1.1.1.193" evidence="14"/>
<dbReference type="InterPro" id="IPR016193">
    <property type="entry name" value="Cytidine_deaminase-like"/>
</dbReference>
<evidence type="ECO:0000256" key="2">
    <source>
        <dbReference type="ARBA" id="ARBA00004882"/>
    </source>
</evidence>
<dbReference type="InterPro" id="IPR002734">
    <property type="entry name" value="RibDG_C"/>
</dbReference>
<feature type="binding site" evidence="17">
    <location>
        <position position="87"/>
    </location>
    <ligand>
        <name>Zn(2+)</name>
        <dbReference type="ChEBI" id="CHEBI:29105"/>
        <note>catalytic</note>
    </ligand>
</feature>
<evidence type="ECO:0000256" key="3">
    <source>
        <dbReference type="ARBA" id="ARBA00004910"/>
    </source>
</evidence>
<feature type="active site" description="Proton donor" evidence="15">
    <location>
        <position position="64"/>
    </location>
</feature>
<dbReference type="EMBL" id="CP019688">
    <property type="protein sequence ID" value="AQQ15314.1"/>
    <property type="molecule type" value="Genomic_DNA"/>
</dbReference>
<dbReference type="PROSITE" id="PS00903">
    <property type="entry name" value="CYT_DCMP_DEAMINASES_1"/>
    <property type="match status" value="1"/>
</dbReference>
<evidence type="ECO:0000259" key="18">
    <source>
        <dbReference type="PROSITE" id="PS51747"/>
    </source>
</evidence>
<evidence type="ECO:0000256" key="12">
    <source>
        <dbReference type="ARBA" id="ARBA00049861"/>
    </source>
</evidence>
<reference evidence="19 20" key="1">
    <citation type="submission" date="2016-12" db="EMBL/GenBank/DDBJ databases">
        <authorList>
            <person name="Song W.-J."/>
            <person name="Kurnit D.M."/>
        </authorList>
    </citation>
    <scope>NUCLEOTIDE SEQUENCE [LARGE SCALE GENOMIC DNA]</scope>
    <source>
        <strain evidence="19 20">DSM 30827</strain>
    </source>
</reference>
<feature type="binding site" evidence="16">
    <location>
        <position position="178"/>
    </location>
    <ligand>
        <name>NADP(+)</name>
        <dbReference type="ChEBI" id="CHEBI:58349"/>
    </ligand>
</feature>